<proteinExistence type="predicted"/>
<dbReference type="RefSeq" id="WP_315731009.1">
    <property type="nucleotide sequence ID" value="NZ_JAVYII010000001.1"/>
</dbReference>
<keyword evidence="3" id="KW-1185">Reference proteome</keyword>
<sequence length="477" mass="51492">MSRKRERRDRPDPRHFVQVAVDPSRGVETSSGRAWVGVDQQVGHGSADALFALTPRQYADGLADAWPLRPFMAECWQGGHDDLRMFDPRGGAWKPAAWSPHRSRMLRTPFEGELWWHVDALGVPVDDPRARVARALAGDTDPDDPGAAPKRTATFALVGEDAYPRPAALVAGLDAGVGRDQVRAVLGAPAATEPDSWEIDGATLHARYDGDALVALELSRRPEPGAPAGVLGVLLAAPGRPEQGAEYLAVAALADGERRRWASGSGHGRRLLAWEDGVEMQGEGGTIHGVRVDLTTATAPALAALARATRPELHVALGVPVGVSGPRELHQLAGCDVVVGYADVDPQARATDLGVVVRGRGLAVRFLRWRSGGLTTFLDVLGLRDDHPLVAHVRGLPGVRLDLRRGEVVAVRLTDAPERLLDGMPQRPRRADVPLGRPRTSSRTDDTWRFDQGWVRVRSRDGETISEVVVTTEEPRA</sequence>
<evidence type="ECO:0008006" key="4">
    <source>
        <dbReference type="Google" id="ProtNLM"/>
    </source>
</evidence>
<evidence type="ECO:0000256" key="1">
    <source>
        <dbReference type="SAM" id="MobiDB-lite"/>
    </source>
</evidence>
<name>A0ABU3PRS0_9ACTN</name>
<accession>A0ABU3PRS0</accession>
<reference evidence="2 3" key="1">
    <citation type="submission" date="2023-08" db="EMBL/GenBank/DDBJ databases">
        <title>Nocardioides seae sp. nov., a bacterium isolated from a soil.</title>
        <authorList>
            <person name="Wang X."/>
        </authorList>
    </citation>
    <scope>NUCLEOTIDE SEQUENCE [LARGE SCALE GENOMIC DNA]</scope>
    <source>
        <strain evidence="2 3">YZH12</strain>
    </source>
</reference>
<evidence type="ECO:0000313" key="2">
    <source>
        <dbReference type="EMBL" id="MDT9591925.1"/>
    </source>
</evidence>
<dbReference type="Proteomes" id="UP001268542">
    <property type="component" value="Unassembled WGS sequence"/>
</dbReference>
<dbReference type="EMBL" id="JAVYII010000001">
    <property type="protein sequence ID" value="MDT9591925.1"/>
    <property type="molecule type" value="Genomic_DNA"/>
</dbReference>
<feature type="region of interest" description="Disordered" evidence="1">
    <location>
        <begin position="422"/>
        <end position="444"/>
    </location>
</feature>
<organism evidence="2 3">
    <name type="scientific">Nocardioides imazamoxiresistens</name>
    <dbReference type="NCBI Taxonomy" id="3231893"/>
    <lineage>
        <taxon>Bacteria</taxon>
        <taxon>Bacillati</taxon>
        <taxon>Actinomycetota</taxon>
        <taxon>Actinomycetes</taxon>
        <taxon>Propionibacteriales</taxon>
        <taxon>Nocardioidaceae</taxon>
        <taxon>Nocardioides</taxon>
    </lineage>
</organism>
<evidence type="ECO:0000313" key="3">
    <source>
        <dbReference type="Proteomes" id="UP001268542"/>
    </source>
</evidence>
<gene>
    <name evidence="2" type="ORF">RDV89_02520</name>
</gene>
<protein>
    <recommendedName>
        <fullName evidence="4">Phage tail protein</fullName>
    </recommendedName>
</protein>
<comment type="caution">
    <text evidence="2">The sequence shown here is derived from an EMBL/GenBank/DDBJ whole genome shotgun (WGS) entry which is preliminary data.</text>
</comment>